<feature type="domain" description="HTH marR-type" evidence="4">
    <location>
        <begin position="9"/>
        <end position="141"/>
    </location>
</feature>
<evidence type="ECO:0000256" key="1">
    <source>
        <dbReference type="ARBA" id="ARBA00023015"/>
    </source>
</evidence>
<dbReference type="PROSITE" id="PS50995">
    <property type="entry name" value="HTH_MARR_2"/>
    <property type="match status" value="1"/>
</dbReference>
<name>A0A0P1H9P5_9RHOB</name>
<dbReference type="RefSeq" id="WP_058286234.1">
    <property type="nucleotide sequence ID" value="NZ_CYSR01000022.1"/>
</dbReference>
<dbReference type="Gene3D" id="1.10.10.10">
    <property type="entry name" value="Winged helix-like DNA-binding domain superfamily/Winged helix DNA-binding domain"/>
    <property type="match status" value="1"/>
</dbReference>
<dbReference type="PROSITE" id="PS01117">
    <property type="entry name" value="HTH_MARR_1"/>
    <property type="match status" value="1"/>
</dbReference>
<dbReference type="EMBL" id="CYSR01000022">
    <property type="protein sequence ID" value="CUI00128.1"/>
    <property type="molecule type" value="Genomic_DNA"/>
</dbReference>
<gene>
    <name evidence="5" type="primary">slyA</name>
    <name evidence="5" type="ORF">PHA8399_02254</name>
</gene>
<dbReference type="Proteomes" id="UP000051326">
    <property type="component" value="Unassembled WGS sequence"/>
</dbReference>
<protein>
    <submittedName>
        <fullName evidence="5">Salmolysin</fullName>
    </submittedName>
</protein>
<dbReference type="InterPro" id="IPR000835">
    <property type="entry name" value="HTH_MarR-typ"/>
</dbReference>
<evidence type="ECO:0000256" key="2">
    <source>
        <dbReference type="ARBA" id="ARBA00023125"/>
    </source>
</evidence>
<accession>A0A0P1H9P5</accession>
<reference evidence="5 6" key="1">
    <citation type="submission" date="2015-09" db="EMBL/GenBank/DDBJ databases">
        <authorList>
            <consortium name="Swine Surveillance"/>
        </authorList>
    </citation>
    <scope>NUCLEOTIDE SEQUENCE [LARGE SCALE GENOMIC DNA]</scope>
    <source>
        <strain evidence="5 6">CECT 8399</strain>
    </source>
</reference>
<evidence type="ECO:0000259" key="4">
    <source>
        <dbReference type="PROSITE" id="PS50995"/>
    </source>
</evidence>
<dbReference type="InterPro" id="IPR036390">
    <property type="entry name" value="WH_DNA-bd_sf"/>
</dbReference>
<dbReference type="SMART" id="SM00347">
    <property type="entry name" value="HTH_MARR"/>
    <property type="match status" value="1"/>
</dbReference>
<dbReference type="InterPro" id="IPR011991">
    <property type="entry name" value="ArsR-like_HTH"/>
</dbReference>
<evidence type="ECO:0000313" key="5">
    <source>
        <dbReference type="EMBL" id="CUI00128.1"/>
    </source>
</evidence>
<keyword evidence="1" id="KW-0805">Transcription regulation</keyword>
<keyword evidence="3" id="KW-0804">Transcription</keyword>
<organism evidence="5 6">
    <name type="scientific">Leisingera aquaemixtae</name>
    <dbReference type="NCBI Taxonomy" id="1396826"/>
    <lineage>
        <taxon>Bacteria</taxon>
        <taxon>Pseudomonadati</taxon>
        <taxon>Pseudomonadota</taxon>
        <taxon>Alphaproteobacteria</taxon>
        <taxon>Rhodobacterales</taxon>
        <taxon>Roseobacteraceae</taxon>
        <taxon>Leisingera</taxon>
    </lineage>
</organism>
<dbReference type="AlphaFoldDB" id="A0A0P1H9P5"/>
<dbReference type="PANTHER" id="PTHR42756:SF1">
    <property type="entry name" value="TRANSCRIPTIONAL REPRESSOR OF EMRAB OPERON"/>
    <property type="match status" value="1"/>
</dbReference>
<keyword evidence="2" id="KW-0238">DNA-binding</keyword>
<dbReference type="GO" id="GO:0003677">
    <property type="term" value="F:DNA binding"/>
    <property type="evidence" value="ECO:0007669"/>
    <property type="project" value="UniProtKB-KW"/>
</dbReference>
<evidence type="ECO:0000256" key="3">
    <source>
        <dbReference type="ARBA" id="ARBA00023163"/>
    </source>
</evidence>
<dbReference type="GO" id="GO:0003700">
    <property type="term" value="F:DNA-binding transcription factor activity"/>
    <property type="evidence" value="ECO:0007669"/>
    <property type="project" value="InterPro"/>
</dbReference>
<dbReference type="InterPro" id="IPR023187">
    <property type="entry name" value="Tscrpt_reg_MarR-type_CS"/>
</dbReference>
<evidence type="ECO:0000313" key="6">
    <source>
        <dbReference type="Proteomes" id="UP000051326"/>
    </source>
</evidence>
<dbReference type="CDD" id="cd00090">
    <property type="entry name" value="HTH_ARSR"/>
    <property type="match status" value="1"/>
</dbReference>
<dbReference type="Pfam" id="PF12802">
    <property type="entry name" value="MarR_2"/>
    <property type="match status" value="1"/>
</dbReference>
<dbReference type="SUPFAM" id="SSF46785">
    <property type="entry name" value="Winged helix' DNA-binding domain"/>
    <property type="match status" value="1"/>
</dbReference>
<dbReference type="PRINTS" id="PR00598">
    <property type="entry name" value="HTHMARR"/>
</dbReference>
<dbReference type="InterPro" id="IPR036388">
    <property type="entry name" value="WH-like_DNA-bd_sf"/>
</dbReference>
<dbReference type="STRING" id="1396826.PHA8399_02254"/>
<dbReference type="PANTHER" id="PTHR42756">
    <property type="entry name" value="TRANSCRIPTIONAL REGULATOR, MARR"/>
    <property type="match status" value="1"/>
</dbReference>
<sequence>MPDDPFHLHRSLGYQVTMLARVVERRFEQRIAEFGLTRVMWCVLLAAGREELTAPSEIASFIGIDRTAASRTLRQMEERGLITRSGGAQDGRKIQVRLTPGGRTALAEVLPIAQENAAYFEAKLTGQELAQLRTAAAKLLADEPRIVAKL</sequence>
<proteinExistence type="predicted"/>